<accession>F2BAT9</accession>
<name>F2BAT9_9NEIS</name>
<dbReference type="Proteomes" id="UP000004105">
    <property type="component" value="Unassembled WGS sequence"/>
</dbReference>
<dbReference type="HOGENOM" id="CLU_3313182_0_0_4"/>
<dbReference type="EMBL" id="AFAY01000016">
    <property type="protein sequence ID" value="EGF11435.1"/>
    <property type="molecule type" value="Genomic_DNA"/>
</dbReference>
<organism evidence="1 2">
    <name type="scientific">Neisseria bacilliformis ATCC BAA-1200</name>
    <dbReference type="NCBI Taxonomy" id="888742"/>
    <lineage>
        <taxon>Bacteria</taxon>
        <taxon>Pseudomonadati</taxon>
        <taxon>Pseudomonadota</taxon>
        <taxon>Betaproteobacteria</taxon>
        <taxon>Neisseriales</taxon>
        <taxon>Neisseriaceae</taxon>
        <taxon>Neisseria</taxon>
    </lineage>
</organism>
<gene>
    <name evidence="1" type="ORF">HMPREF9123_0843</name>
</gene>
<reference evidence="1 2" key="1">
    <citation type="submission" date="2011-02" db="EMBL/GenBank/DDBJ databases">
        <authorList>
            <person name="Muzny D."/>
            <person name="Qin X."/>
            <person name="Deng J."/>
            <person name="Jiang H."/>
            <person name="Liu Y."/>
            <person name="Qu J."/>
            <person name="Song X.-Z."/>
            <person name="Zhang L."/>
            <person name="Thornton R."/>
            <person name="Coyle M."/>
            <person name="Francisco L."/>
            <person name="Jackson L."/>
            <person name="Javaid M."/>
            <person name="Korchina V."/>
            <person name="Kovar C."/>
            <person name="Mata R."/>
            <person name="Mathew T."/>
            <person name="Ngo R."/>
            <person name="Nguyen L."/>
            <person name="Nguyen N."/>
            <person name="Okwuonu G."/>
            <person name="Ongeri F."/>
            <person name="Pham C."/>
            <person name="Simmons D."/>
            <person name="Wilczek-Boney K."/>
            <person name="Hale W."/>
            <person name="Jakkamsetti A."/>
            <person name="Pham P."/>
            <person name="Ruth R."/>
            <person name="San Lucas F."/>
            <person name="Warren J."/>
            <person name="Zhang J."/>
            <person name="Zhao Z."/>
            <person name="Zhou C."/>
            <person name="Zhu D."/>
            <person name="Lee S."/>
            <person name="Bess C."/>
            <person name="Blankenburg K."/>
            <person name="Forbes L."/>
            <person name="Fu Q."/>
            <person name="Gubbala S."/>
            <person name="Hirani K."/>
            <person name="Jayaseelan J.C."/>
            <person name="Lara F."/>
            <person name="Munidasa M."/>
            <person name="Palculict T."/>
            <person name="Patil S."/>
            <person name="Pu L.-L."/>
            <person name="Saada N."/>
            <person name="Tang L."/>
            <person name="Weissenberger G."/>
            <person name="Zhu Y."/>
            <person name="Hemphill L."/>
            <person name="Shang Y."/>
            <person name="Youmans B."/>
            <person name="Ayvaz T."/>
            <person name="Ross M."/>
            <person name="Santibanez J."/>
            <person name="Aqrawi P."/>
            <person name="Gross S."/>
            <person name="Joshi V."/>
            <person name="Fowler G."/>
            <person name="Nazareth L."/>
            <person name="Reid J."/>
            <person name="Worley K."/>
            <person name="Petrosino J."/>
            <person name="Highlander S."/>
            <person name="Gibbs R."/>
        </authorList>
    </citation>
    <scope>NUCLEOTIDE SEQUENCE [LARGE SCALE GENOMIC DNA]</scope>
    <source>
        <strain evidence="1 2">ATCC BAA-1200</strain>
    </source>
</reference>
<evidence type="ECO:0000313" key="2">
    <source>
        <dbReference type="Proteomes" id="UP000004105"/>
    </source>
</evidence>
<evidence type="ECO:0000313" key="1">
    <source>
        <dbReference type="EMBL" id="EGF11435.1"/>
    </source>
</evidence>
<sequence length="39" mass="4092">MECFFQTASAAQAGKGRLKTGIRCRAPARTAFSDGLSVS</sequence>
<comment type="caution">
    <text evidence="1">The sequence shown here is derived from an EMBL/GenBank/DDBJ whole genome shotgun (WGS) entry which is preliminary data.</text>
</comment>
<protein>
    <submittedName>
        <fullName evidence="1">Uncharacterized protein</fullName>
    </submittedName>
</protein>
<dbReference type="AlphaFoldDB" id="F2BAT9"/>
<proteinExistence type="predicted"/>
<keyword evidence="2" id="KW-1185">Reference proteome</keyword>